<dbReference type="InterPro" id="IPR001173">
    <property type="entry name" value="Glyco_trans_2-like"/>
</dbReference>
<dbReference type="InterPro" id="IPR029044">
    <property type="entry name" value="Nucleotide-diphossugar_trans"/>
</dbReference>
<gene>
    <name evidence="6" type="ORF">CEE37_01250</name>
</gene>
<keyword evidence="4" id="KW-1133">Transmembrane helix</keyword>
<dbReference type="GO" id="GO:0016757">
    <property type="term" value="F:glycosyltransferase activity"/>
    <property type="evidence" value="ECO:0007669"/>
    <property type="project" value="UniProtKB-KW"/>
</dbReference>
<protein>
    <recommendedName>
        <fullName evidence="5">Glycosyltransferase 2-like domain-containing protein</fullName>
    </recommendedName>
</protein>
<dbReference type="Gene3D" id="3.90.550.10">
    <property type="entry name" value="Spore Coat Polysaccharide Biosynthesis Protein SpsA, Chain A"/>
    <property type="match status" value="1"/>
</dbReference>
<dbReference type="AlphaFoldDB" id="A0A532V557"/>
<evidence type="ECO:0000259" key="5">
    <source>
        <dbReference type="Pfam" id="PF00535"/>
    </source>
</evidence>
<name>A0A532V557_UNCL8</name>
<evidence type="ECO:0000256" key="3">
    <source>
        <dbReference type="ARBA" id="ARBA00022679"/>
    </source>
</evidence>
<evidence type="ECO:0000256" key="1">
    <source>
        <dbReference type="ARBA" id="ARBA00006739"/>
    </source>
</evidence>
<reference evidence="6 7" key="1">
    <citation type="submission" date="2017-06" db="EMBL/GenBank/DDBJ databases">
        <title>Novel microbial phyla capable of carbon fixation and sulfur reduction in deep-sea sediments.</title>
        <authorList>
            <person name="Huang J."/>
            <person name="Baker B."/>
            <person name="Wang Y."/>
        </authorList>
    </citation>
    <scope>NUCLEOTIDE SEQUENCE [LARGE SCALE GENOMIC DNA]</scope>
    <source>
        <strain evidence="6">B3_LCP</strain>
    </source>
</reference>
<dbReference type="PANTHER" id="PTHR43630">
    <property type="entry name" value="POLY-BETA-1,6-N-ACETYL-D-GLUCOSAMINE SYNTHASE"/>
    <property type="match status" value="1"/>
</dbReference>
<organism evidence="6 7">
    <name type="scientific">candidate division LCP-89 bacterium B3_LCP</name>
    <dbReference type="NCBI Taxonomy" id="2012998"/>
    <lineage>
        <taxon>Bacteria</taxon>
        <taxon>Pseudomonadati</taxon>
        <taxon>Bacteria division LCP-89</taxon>
    </lineage>
</organism>
<keyword evidence="3" id="KW-0808">Transferase</keyword>
<proteinExistence type="inferred from homology"/>
<accession>A0A532V557</accession>
<feature type="domain" description="Glycosyltransferase 2-like" evidence="5">
    <location>
        <begin position="52"/>
        <end position="224"/>
    </location>
</feature>
<dbReference type="SUPFAM" id="SSF53448">
    <property type="entry name" value="Nucleotide-diphospho-sugar transferases"/>
    <property type="match status" value="1"/>
</dbReference>
<evidence type="ECO:0000256" key="4">
    <source>
        <dbReference type="SAM" id="Phobius"/>
    </source>
</evidence>
<comment type="similarity">
    <text evidence="1">Belongs to the glycosyltransferase 2 family.</text>
</comment>
<feature type="transmembrane region" description="Helical" evidence="4">
    <location>
        <begin position="12"/>
        <end position="28"/>
    </location>
</feature>
<keyword evidence="2" id="KW-0328">Glycosyltransferase</keyword>
<feature type="transmembrane region" description="Helical" evidence="4">
    <location>
        <begin position="351"/>
        <end position="374"/>
    </location>
</feature>
<comment type="caution">
    <text evidence="6">The sequence shown here is derived from an EMBL/GenBank/DDBJ whole genome shotgun (WGS) entry which is preliminary data.</text>
</comment>
<dbReference type="PANTHER" id="PTHR43630:SF1">
    <property type="entry name" value="POLY-BETA-1,6-N-ACETYL-D-GLUCOSAMINE SYNTHASE"/>
    <property type="match status" value="1"/>
</dbReference>
<dbReference type="EMBL" id="NJBN01000001">
    <property type="protein sequence ID" value="TKJ42336.1"/>
    <property type="molecule type" value="Genomic_DNA"/>
</dbReference>
<dbReference type="Pfam" id="PF00535">
    <property type="entry name" value="Glycos_transf_2"/>
    <property type="match status" value="1"/>
</dbReference>
<keyword evidence="4" id="KW-0472">Membrane</keyword>
<sequence>MVNQMLEPLWTVLLAATGLIYFAFLEVVRRGLGKLRDAEAYRDKADEYLDVSVIIPCRNEAEHIGHALNDLIEQNYPADKMQIIVVNDRSTDDTGKEVSDYLSRMPQLELVEINLCPDGISPKQNALVAGMQKATGDIIITTDGDCRFQKGWVSALVNQFKGETGVVTGLTVFDRGRSEPFWQRMQQLDYLSHSFFAAGAIGAGMAFNCNGSNLALRREVFDEVGGYGDLKDVSVSDDTALLQRIKRDTKWDIAFSTDPQNRVHSWPEETPAEVFNQRLRWAAGGVSSNPRVLMFELITFIFFMALFLSPWLWLGGLISGSWVVLFILKLLQELRVMRLGWNIFKIKPDMISFLAMELVHIPAILLFSILGNLWGFRWKGQHYKGIGKKEDAPSMVSER</sequence>
<dbReference type="Proteomes" id="UP000319619">
    <property type="component" value="Unassembled WGS sequence"/>
</dbReference>
<evidence type="ECO:0000256" key="2">
    <source>
        <dbReference type="ARBA" id="ARBA00022676"/>
    </source>
</evidence>
<evidence type="ECO:0000313" key="7">
    <source>
        <dbReference type="Proteomes" id="UP000319619"/>
    </source>
</evidence>
<keyword evidence="4" id="KW-0812">Transmembrane</keyword>
<evidence type="ECO:0000313" key="6">
    <source>
        <dbReference type="EMBL" id="TKJ42336.1"/>
    </source>
</evidence>
<feature type="transmembrane region" description="Helical" evidence="4">
    <location>
        <begin position="288"/>
        <end position="307"/>
    </location>
</feature>